<sequence length="364" mass="38504">MLGWLFGKRHTVNGSQYEKRSAASGFTAEIMAAREAYISGRTGIAELTATAQGCISLWEGCFALADVSGTDLIDRHSLALIGRSLALRGEAVFLIDDAGLIPCADWDLRTRNGKPTAYRVSVSEAGGGRNETALAGEVLHIRIGCDPVAPYYGTPPLRRASLTAGMLNAIEVALAEVYENAPLGSQIVPFPESQETDLEAMGRGFRGRRGRVLLRESVNVTAAGGPAPQQDWRPQDVTPDLSRSMAGETLQASRDAICGAFGVLPALFASNAQGPLVREAQRHLAGWTLQPIAMLLAEEATRKLGSAVMVDLLRPVQAFDAGGRARALSTIVEALAKAKEAGLSPGDVNAALTLVNWGENDKAA</sequence>
<dbReference type="AlphaFoldDB" id="A0A1T4SJW0"/>
<protein>
    <submittedName>
        <fullName evidence="1">Phage portal protein BeeE</fullName>
    </submittedName>
</protein>
<evidence type="ECO:0000313" key="1">
    <source>
        <dbReference type="EMBL" id="SKA28492.1"/>
    </source>
</evidence>
<proteinExistence type="predicted"/>
<keyword evidence="2" id="KW-1185">Reference proteome</keyword>
<dbReference type="EMBL" id="FUXL01000011">
    <property type="protein sequence ID" value="SKA28492.1"/>
    <property type="molecule type" value="Genomic_DNA"/>
</dbReference>
<organism evidence="1 2">
    <name type="scientific">Consotaella salsifontis</name>
    <dbReference type="NCBI Taxonomy" id="1365950"/>
    <lineage>
        <taxon>Bacteria</taxon>
        <taxon>Pseudomonadati</taxon>
        <taxon>Pseudomonadota</taxon>
        <taxon>Alphaproteobacteria</taxon>
        <taxon>Hyphomicrobiales</taxon>
        <taxon>Aurantimonadaceae</taxon>
        <taxon>Consotaella</taxon>
    </lineage>
</organism>
<dbReference type="Pfam" id="PF04860">
    <property type="entry name" value="Phage_portal"/>
    <property type="match status" value="1"/>
</dbReference>
<reference evidence="1 2" key="1">
    <citation type="submission" date="2017-02" db="EMBL/GenBank/DDBJ databases">
        <authorList>
            <person name="Peterson S.W."/>
        </authorList>
    </citation>
    <scope>NUCLEOTIDE SEQUENCE [LARGE SCALE GENOMIC DNA]</scope>
    <source>
        <strain evidence="1 2">USBA 369</strain>
    </source>
</reference>
<evidence type="ECO:0000313" key="2">
    <source>
        <dbReference type="Proteomes" id="UP000190135"/>
    </source>
</evidence>
<name>A0A1T4SJW0_9HYPH</name>
<gene>
    <name evidence="1" type="ORF">SAMN05428963_11185</name>
</gene>
<accession>A0A1T4SJW0</accession>
<dbReference type="OrthoDB" id="7605001at2"/>
<dbReference type="Proteomes" id="UP000190135">
    <property type="component" value="Unassembled WGS sequence"/>
</dbReference>
<dbReference type="InterPro" id="IPR006944">
    <property type="entry name" value="Phage/GTA_portal"/>
</dbReference>
<dbReference type="STRING" id="1365950.SAMN05428963_11185"/>